<accession>A0A6A7BKT3</accession>
<feature type="chain" id="PRO_5025487115" description="GPI anchored protein" evidence="1">
    <location>
        <begin position="21"/>
        <end position="172"/>
    </location>
</feature>
<dbReference type="AlphaFoldDB" id="A0A6A7BKT3"/>
<evidence type="ECO:0000256" key="1">
    <source>
        <dbReference type="SAM" id="SignalP"/>
    </source>
</evidence>
<dbReference type="EMBL" id="MU006291">
    <property type="protein sequence ID" value="KAF2855075.1"/>
    <property type="molecule type" value="Genomic_DNA"/>
</dbReference>
<proteinExistence type="predicted"/>
<protein>
    <recommendedName>
        <fullName evidence="4">GPI anchored protein</fullName>
    </recommendedName>
</protein>
<sequence length="172" mass="17368">MLASMSMATLLLLASAAVSAQDTPSVVTSISITPTPASEEVFTIQTSEPPSGTWTFDCDCIQEPCSACTTDDVMSIPPGETPISTGDIASTIFTNPLRTSESALSFLPPGETPISTGSLDIPATATLNATRSSSATVSGSGLPEQTTNAAVARNGHGAAFWVGLLGAAAALF</sequence>
<keyword evidence="1" id="KW-0732">Signal</keyword>
<evidence type="ECO:0000313" key="2">
    <source>
        <dbReference type="EMBL" id="KAF2855075.1"/>
    </source>
</evidence>
<reference evidence="2" key="1">
    <citation type="submission" date="2020-01" db="EMBL/GenBank/DDBJ databases">
        <authorList>
            <consortium name="DOE Joint Genome Institute"/>
            <person name="Haridas S."/>
            <person name="Albert R."/>
            <person name="Binder M."/>
            <person name="Bloem J."/>
            <person name="Labutti K."/>
            <person name="Salamov A."/>
            <person name="Andreopoulos B."/>
            <person name="Baker S.E."/>
            <person name="Barry K."/>
            <person name="Bills G."/>
            <person name="Bluhm B.H."/>
            <person name="Cannon C."/>
            <person name="Castanera R."/>
            <person name="Culley D.E."/>
            <person name="Daum C."/>
            <person name="Ezra D."/>
            <person name="Gonzalez J.B."/>
            <person name="Henrissat B."/>
            <person name="Kuo A."/>
            <person name="Liang C."/>
            <person name="Lipzen A."/>
            <person name="Lutzoni F."/>
            <person name="Magnuson J."/>
            <person name="Mondo S."/>
            <person name="Nolan M."/>
            <person name="Ohm R."/>
            <person name="Pangilinan J."/>
            <person name="Park H.-J."/>
            <person name="Ramirez L."/>
            <person name="Alfaro M."/>
            <person name="Sun H."/>
            <person name="Tritt A."/>
            <person name="Yoshinaga Y."/>
            <person name="Zwiers L.-H."/>
            <person name="Turgeon B.G."/>
            <person name="Goodwin S.B."/>
            <person name="Spatafora J.W."/>
            <person name="Crous P.W."/>
            <person name="Grigoriev I.V."/>
        </authorList>
    </citation>
    <scope>NUCLEOTIDE SEQUENCE</scope>
    <source>
        <strain evidence="2">IPT5</strain>
    </source>
</reference>
<dbReference type="Proteomes" id="UP000799423">
    <property type="component" value="Unassembled WGS sequence"/>
</dbReference>
<dbReference type="OrthoDB" id="3691291at2759"/>
<evidence type="ECO:0008006" key="4">
    <source>
        <dbReference type="Google" id="ProtNLM"/>
    </source>
</evidence>
<name>A0A6A7BKT3_9PLEO</name>
<feature type="signal peptide" evidence="1">
    <location>
        <begin position="1"/>
        <end position="20"/>
    </location>
</feature>
<keyword evidence="3" id="KW-1185">Reference proteome</keyword>
<gene>
    <name evidence="2" type="ORF">T440DRAFT_486095</name>
</gene>
<organism evidence="2 3">
    <name type="scientific">Plenodomus tracheiphilus IPT5</name>
    <dbReference type="NCBI Taxonomy" id="1408161"/>
    <lineage>
        <taxon>Eukaryota</taxon>
        <taxon>Fungi</taxon>
        <taxon>Dikarya</taxon>
        <taxon>Ascomycota</taxon>
        <taxon>Pezizomycotina</taxon>
        <taxon>Dothideomycetes</taxon>
        <taxon>Pleosporomycetidae</taxon>
        <taxon>Pleosporales</taxon>
        <taxon>Pleosporineae</taxon>
        <taxon>Leptosphaeriaceae</taxon>
        <taxon>Plenodomus</taxon>
    </lineage>
</organism>
<evidence type="ECO:0000313" key="3">
    <source>
        <dbReference type="Proteomes" id="UP000799423"/>
    </source>
</evidence>